<protein>
    <recommendedName>
        <fullName evidence="1">Right handed beta helix domain-containing protein</fullName>
    </recommendedName>
</protein>
<accession>A0A511NHW4</accession>
<name>A0A511NHW4_9FLAO</name>
<comment type="caution">
    <text evidence="2">The sequence shown here is derived from an EMBL/GenBank/DDBJ whole genome shotgun (WGS) entry which is preliminary data.</text>
</comment>
<dbReference type="InterPro" id="IPR039448">
    <property type="entry name" value="Beta_helix"/>
</dbReference>
<dbReference type="OrthoDB" id="253409at2"/>
<dbReference type="Gene3D" id="2.160.20.10">
    <property type="entry name" value="Single-stranded right-handed beta-helix, Pectin lyase-like"/>
    <property type="match status" value="1"/>
</dbReference>
<dbReference type="InterPro" id="IPR012334">
    <property type="entry name" value="Pectin_lyas_fold"/>
</dbReference>
<dbReference type="RefSeq" id="WP_019975558.1">
    <property type="nucleotide sequence ID" value="NZ_BJXC01000013.1"/>
</dbReference>
<gene>
    <name evidence="2" type="ORF">EB1_20670</name>
</gene>
<dbReference type="STRING" id="1218108.GCA_000382425_02069"/>
<feature type="domain" description="Right handed beta helix" evidence="1">
    <location>
        <begin position="62"/>
        <end position="205"/>
    </location>
</feature>
<dbReference type="SUPFAM" id="SSF51126">
    <property type="entry name" value="Pectin lyase-like"/>
    <property type="match status" value="1"/>
</dbReference>
<dbReference type="Pfam" id="PF13229">
    <property type="entry name" value="Beta_helix"/>
    <property type="match status" value="1"/>
</dbReference>
<keyword evidence="3" id="KW-1185">Reference proteome</keyword>
<organism evidence="2 3">
    <name type="scientific">Empedobacter brevis NBRC 14943 = ATCC 43319</name>
    <dbReference type="NCBI Taxonomy" id="1218108"/>
    <lineage>
        <taxon>Bacteria</taxon>
        <taxon>Pseudomonadati</taxon>
        <taxon>Bacteroidota</taxon>
        <taxon>Flavobacteriia</taxon>
        <taxon>Flavobacteriales</taxon>
        <taxon>Weeksellaceae</taxon>
        <taxon>Empedobacter</taxon>
    </lineage>
</organism>
<dbReference type="Proteomes" id="UP000321245">
    <property type="component" value="Unassembled WGS sequence"/>
</dbReference>
<dbReference type="InterPro" id="IPR006626">
    <property type="entry name" value="PbH1"/>
</dbReference>
<sequence length="351" mass="39810">MKKVFLLFLLTLPYFIFSQTKYLDLTSSLPKNYVKDGSVDYTSYLQKMIDTHNNILFPNFPIRINYNGLKLKSNSVYKFQSKSKLIMDPNDKSGYNMLDSNGKENIKIINAVLVGDKDQHKGTNGEWGFGISIRGSKNITIENAKIYNCFGDGIYIGRLNKKISENIVVSNSYVTNSRRNGLSITSGINIKVCDSKFVSSKGKGPSSGIDIEPNNSSDEISGIVLDNITTERNENWGLLINLVNLRKDNNSNKKVSITISNFTDNESKYGLSFWLNRKNKFTRNVTGSIIFNKVKLNNNKEEPIKYYDTNSNEINLVINDLFVDSNSVNKLNNVIKNYKESDNKIKFKTIK</sequence>
<dbReference type="AlphaFoldDB" id="A0A511NHW4"/>
<evidence type="ECO:0000313" key="2">
    <source>
        <dbReference type="EMBL" id="GEM52277.1"/>
    </source>
</evidence>
<reference evidence="2 3" key="1">
    <citation type="submission" date="2019-07" db="EMBL/GenBank/DDBJ databases">
        <title>Whole genome shotgun sequence of Empedobacter brevis NBRC 14943.</title>
        <authorList>
            <person name="Hosoyama A."/>
            <person name="Uohara A."/>
            <person name="Ohji S."/>
            <person name="Ichikawa N."/>
        </authorList>
    </citation>
    <scope>NUCLEOTIDE SEQUENCE [LARGE SCALE GENOMIC DNA]</scope>
    <source>
        <strain evidence="2 3">NBRC 14943</strain>
    </source>
</reference>
<evidence type="ECO:0000313" key="3">
    <source>
        <dbReference type="Proteomes" id="UP000321245"/>
    </source>
</evidence>
<proteinExistence type="predicted"/>
<evidence type="ECO:0000259" key="1">
    <source>
        <dbReference type="Pfam" id="PF13229"/>
    </source>
</evidence>
<dbReference type="InterPro" id="IPR011050">
    <property type="entry name" value="Pectin_lyase_fold/virulence"/>
</dbReference>
<dbReference type="GeneID" id="84651790"/>
<dbReference type="SMART" id="SM00710">
    <property type="entry name" value="PbH1"/>
    <property type="match status" value="3"/>
</dbReference>
<dbReference type="EMBL" id="BJXC01000013">
    <property type="protein sequence ID" value="GEM52277.1"/>
    <property type="molecule type" value="Genomic_DNA"/>
</dbReference>